<accession>A0A4S8M974</accession>
<evidence type="ECO:0000313" key="2">
    <source>
        <dbReference type="EMBL" id="THU98934.1"/>
    </source>
</evidence>
<evidence type="ECO:0000313" key="3">
    <source>
        <dbReference type="Proteomes" id="UP000297245"/>
    </source>
</evidence>
<proteinExistence type="predicted"/>
<dbReference type="EMBL" id="ML179127">
    <property type="protein sequence ID" value="THU98934.1"/>
    <property type="molecule type" value="Genomic_DNA"/>
</dbReference>
<gene>
    <name evidence="2" type="ORF">K435DRAFT_795338</name>
</gene>
<organism evidence="2 3">
    <name type="scientific">Dendrothele bispora (strain CBS 962.96)</name>
    <dbReference type="NCBI Taxonomy" id="1314807"/>
    <lineage>
        <taxon>Eukaryota</taxon>
        <taxon>Fungi</taxon>
        <taxon>Dikarya</taxon>
        <taxon>Basidiomycota</taxon>
        <taxon>Agaricomycotina</taxon>
        <taxon>Agaricomycetes</taxon>
        <taxon>Agaricomycetidae</taxon>
        <taxon>Agaricales</taxon>
        <taxon>Agaricales incertae sedis</taxon>
        <taxon>Dendrothele</taxon>
    </lineage>
</organism>
<name>A0A4S8M974_DENBC</name>
<protein>
    <submittedName>
        <fullName evidence="2">Uncharacterized protein</fullName>
    </submittedName>
</protein>
<dbReference type="InterPro" id="IPR009057">
    <property type="entry name" value="Homeodomain-like_sf"/>
</dbReference>
<dbReference type="AlphaFoldDB" id="A0A4S8M974"/>
<dbReference type="SUPFAM" id="SSF46689">
    <property type="entry name" value="Homeodomain-like"/>
    <property type="match status" value="1"/>
</dbReference>
<sequence length="149" mass="16691">MPRQTNPQPTFRVSLSSHENSREKKTPCSPTKRALARYMREKDGFKLQDIGNELNIHRTTVSQNLKDISVTGNPYLRAKPTKSGRPKRISDAVMTELINVIQMGQAQDGEDARLQNSALGSIECWFEGKKKEEEALFDASEQAEEVGVG</sequence>
<evidence type="ECO:0000256" key="1">
    <source>
        <dbReference type="SAM" id="MobiDB-lite"/>
    </source>
</evidence>
<dbReference type="Proteomes" id="UP000297245">
    <property type="component" value="Unassembled WGS sequence"/>
</dbReference>
<feature type="region of interest" description="Disordered" evidence="1">
    <location>
        <begin position="1"/>
        <end position="30"/>
    </location>
</feature>
<dbReference type="OrthoDB" id="2993955at2759"/>
<reference evidence="2 3" key="1">
    <citation type="journal article" date="2019" name="Nat. Ecol. Evol.">
        <title>Megaphylogeny resolves global patterns of mushroom evolution.</title>
        <authorList>
            <person name="Varga T."/>
            <person name="Krizsan K."/>
            <person name="Foldi C."/>
            <person name="Dima B."/>
            <person name="Sanchez-Garcia M."/>
            <person name="Sanchez-Ramirez S."/>
            <person name="Szollosi G.J."/>
            <person name="Szarkandi J.G."/>
            <person name="Papp V."/>
            <person name="Albert L."/>
            <person name="Andreopoulos W."/>
            <person name="Angelini C."/>
            <person name="Antonin V."/>
            <person name="Barry K.W."/>
            <person name="Bougher N.L."/>
            <person name="Buchanan P."/>
            <person name="Buyck B."/>
            <person name="Bense V."/>
            <person name="Catcheside P."/>
            <person name="Chovatia M."/>
            <person name="Cooper J."/>
            <person name="Damon W."/>
            <person name="Desjardin D."/>
            <person name="Finy P."/>
            <person name="Geml J."/>
            <person name="Haridas S."/>
            <person name="Hughes K."/>
            <person name="Justo A."/>
            <person name="Karasinski D."/>
            <person name="Kautmanova I."/>
            <person name="Kiss B."/>
            <person name="Kocsube S."/>
            <person name="Kotiranta H."/>
            <person name="LaButti K.M."/>
            <person name="Lechner B.E."/>
            <person name="Liimatainen K."/>
            <person name="Lipzen A."/>
            <person name="Lukacs Z."/>
            <person name="Mihaltcheva S."/>
            <person name="Morgado L.N."/>
            <person name="Niskanen T."/>
            <person name="Noordeloos M.E."/>
            <person name="Ohm R.A."/>
            <person name="Ortiz-Santana B."/>
            <person name="Ovrebo C."/>
            <person name="Racz N."/>
            <person name="Riley R."/>
            <person name="Savchenko A."/>
            <person name="Shiryaev A."/>
            <person name="Soop K."/>
            <person name="Spirin V."/>
            <person name="Szebenyi C."/>
            <person name="Tomsovsky M."/>
            <person name="Tulloss R.E."/>
            <person name="Uehling J."/>
            <person name="Grigoriev I.V."/>
            <person name="Vagvolgyi C."/>
            <person name="Papp T."/>
            <person name="Martin F.M."/>
            <person name="Miettinen O."/>
            <person name="Hibbett D.S."/>
            <person name="Nagy L.G."/>
        </authorList>
    </citation>
    <scope>NUCLEOTIDE SEQUENCE [LARGE SCALE GENOMIC DNA]</scope>
    <source>
        <strain evidence="2 3">CBS 962.96</strain>
    </source>
</reference>
<feature type="compositionally biased region" description="Polar residues" evidence="1">
    <location>
        <begin position="1"/>
        <end position="18"/>
    </location>
</feature>
<keyword evidence="3" id="KW-1185">Reference proteome</keyword>